<dbReference type="PANTHER" id="PTHR12700">
    <property type="entry name" value="ATP SYNTHASE SUBUNIT D, MITOCHONDRIAL"/>
    <property type="match status" value="1"/>
</dbReference>
<keyword evidence="6" id="KW-0999">Mitochondrion inner membrane</keyword>
<evidence type="ECO:0000313" key="10">
    <source>
        <dbReference type="EMBL" id="PSC76047.1"/>
    </source>
</evidence>
<evidence type="ECO:0000256" key="9">
    <source>
        <dbReference type="ARBA" id="ARBA00023136"/>
    </source>
</evidence>
<evidence type="ECO:0000313" key="11">
    <source>
        <dbReference type="Proteomes" id="UP000239649"/>
    </source>
</evidence>
<dbReference type="GO" id="GO:0045259">
    <property type="term" value="C:proton-transporting ATP synthase complex"/>
    <property type="evidence" value="ECO:0007669"/>
    <property type="project" value="UniProtKB-KW"/>
</dbReference>
<dbReference type="Proteomes" id="UP000239649">
    <property type="component" value="Unassembled WGS sequence"/>
</dbReference>
<evidence type="ECO:0000256" key="4">
    <source>
        <dbReference type="ARBA" id="ARBA00022547"/>
    </source>
</evidence>
<sequence>MFRSLALAARRQGAVAAVQQSRCYAAEAAVAAKADVWEELGDLVTSDEGKRELASLRTTYADVAGKLKGMAKPQPAINWEQWGKDMDPKLVLQFKSAYESMKLPKYDGKDVEEAQAKFTALMSEAEALVGASQSRIAEIKGELAAIQKEKERLDTTTIDEELAANPELAKEIDEELQKNHFMVV</sequence>
<dbReference type="EMBL" id="LHPF02000001">
    <property type="protein sequence ID" value="PSC76047.1"/>
    <property type="molecule type" value="Genomic_DNA"/>
</dbReference>
<name>A0A2P6VPR1_9CHLO</name>
<protein>
    <submittedName>
        <fullName evidence="10">ATP synthase subunit mitochondrial</fullName>
    </submittedName>
</protein>
<keyword evidence="3" id="KW-0813">Transport</keyword>
<comment type="caution">
    <text evidence="10">The sequence shown here is derived from an EMBL/GenBank/DDBJ whole genome shotgun (WGS) entry which is preliminary data.</text>
</comment>
<gene>
    <name evidence="10" type="primary">g371</name>
    <name evidence="10" type="ORF">C2E20_0371</name>
</gene>
<comment type="subcellular location">
    <subcellularLocation>
        <location evidence="1">Mitochondrion inner membrane</location>
    </subcellularLocation>
</comment>
<keyword evidence="9" id="KW-0472">Membrane</keyword>
<keyword evidence="8" id="KW-0496">Mitochondrion</keyword>
<dbReference type="AlphaFoldDB" id="A0A2P6VPR1"/>
<reference evidence="10 11" key="1">
    <citation type="journal article" date="2018" name="Plant J.">
        <title>Genome sequences of Chlorella sorokiniana UTEX 1602 and Micractinium conductrix SAG 241.80: implications to maltose excretion by a green alga.</title>
        <authorList>
            <person name="Arriola M.B."/>
            <person name="Velmurugan N."/>
            <person name="Zhang Y."/>
            <person name="Plunkett M.H."/>
            <person name="Hondzo H."/>
            <person name="Barney B.M."/>
        </authorList>
    </citation>
    <scope>NUCLEOTIDE SEQUENCE [LARGE SCALE GENOMIC DNA]</scope>
    <source>
        <strain evidence="10 11">SAG 241.80</strain>
    </source>
</reference>
<evidence type="ECO:0000256" key="3">
    <source>
        <dbReference type="ARBA" id="ARBA00022448"/>
    </source>
</evidence>
<keyword evidence="4" id="KW-0138">CF(0)</keyword>
<dbReference type="Pfam" id="PF05873">
    <property type="entry name" value="Mt_ATP-synt_D"/>
    <property type="match status" value="1"/>
</dbReference>
<keyword evidence="5" id="KW-0375">Hydrogen ion transport</keyword>
<evidence type="ECO:0000256" key="7">
    <source>
        <dbReference type="ARBA" id="ARBA00023065"/>
    </source>
</evidence>
<evidence type="ECO:0000256" key="5">
    <source>
        <dbReference type="ARBA" id="ARBA00022781"/>
    </source>
</evidence>
<evidence type="ECO:0000256" key="2">
    <source>
        <dbReference type="ARBA" id="ARBA00006842"/>
    </source>
</evidence>
<evidence type="ECO:0000256" key="8">
    <source>
        <dbReference type="ARBA" id="ARBA00023128"/>
    </source>
</evidence>
<evidence type="ECO:0000256" key="1">
    <source>
        <dbReference type="ARBA" id="ARBA00004273"/>
    </source>
</evidence>
<dbReference type="Gene3D" id="6.10.280.70">
    <property type="match status" value="1"/>
</dbReference>
<dbReference type="GO" id="GO:0015986">
    <property type="term" value="P:proton motive force-driven ATP synthesis"/>
    <property type="evidence" value="ECO:0007669"/>
    <property type="project" value="InterPro"/>
</dbReference>
<dbReference type="InterPro" id="IPR008689">
    <property type="entry name" value="ATP_synth_F0_dsu_mt"/>
</dbReference>
<keyword evidence="11" id="KW-1185">Reference proteome</keyword>
<organism evidence="10 11">
    <name type="scientific">Micractinium conductrix</name>
    <dbReference type="NCBI Taxonomy" id="554055"/>
    <lineage>
        <taxon>Eukaryota</taxon>
        <taxon>Viridiplantae</taxon>
        <taxon>Chlorophyta</taxon>
        <taxon>core chlorophytes</taxon>
        <taxon>Trebouxiophyceae</taxon>
        <taxon>Chlorellales</taxon>
        <taxon>Chlorellaceae</taxon>
        <taxon>Chlorella clade</taxon>
        <taxon>Micractinium</taxon>
    </lineage>
</organism>
<dbReference type="OrthoDB" id="35799at2759"/>
<comment type="similarity">
    <text evidence="2">Belongs to the ATPase d subunit family.</text>
</comment>
<dbReference type="STRING" id="554055.A0A2P6VPR1"/>
<accession>A0A2P6VPR1</accession>
<evidence type="ECO:0000256" key="6">
    <source>
        <dbReference type="ARBA" id="ARBA00022792"/>
    </source>
</evidence>
<proteinExistence type="inferred from homology"/>
<dbReference type="GO" id="GO:0005743">
    <property type="term" value="C:mitochondrial inner membrane"/>
    <property type="evidence" value="ECO:0007669"/>
    <property type="project" value="UniProtKB-SubCell"/>
</dbReference>
<keyword evidence="7" id="KW-0406">Ion transport</keyword>
<dbReference type="SUPFAM" id="SSF161065">
    <property type="entry name" value="ATP synthase D chain-like"/>
    <property type="match status" value="1"/>
</dbReference>
<dbReference type="InterPro" id="IPR036228">
    <property type="entry name" value="ATP_synth_F0_dsu_sf_mt"/>
</dbReference>
<dbReference type="GO" id="GO:0015078">
    <property type="term" value="F:proton transmembrane transporter activity"/>
    <property type="evidence" value="ECO:0007669"/>
    <property type="project" value="InterPro"/>
</dbReference>